<name>A0ABX9UVE7_9GAMM</name>
<dbReference type="Proteomes" id="UP000269134">
    <property type="component" value="Unassembled WGS sequence"/>
</dbReference>
<dbReference type="RefSeq" id="WP_122079014.1">
    <property type="nucleotide sequence ID" value="NZ_RFFL01000019.1"/>
</dbReference>
<keyword evidence="2" id="KW-1185">Reference proteome</keyword>
<dbReference type="EMBL" id="RFFL01000019">
    <property type="protein sequence ID" value="RMH97312.1"/>
    <property type="molecule type" value="Genomic_DNA"/>
</dbReference>
<evidence type="ECO:0000313" key="2">
    <source>
        <dbReference type="Proteomes" id="UP000269134"/>
    </source>
</evidence>
<accession>A0ABX9UVE7</accession>
<dbReference type="GeneID" id="84611169"/>
<sequence length="106" mass="12468">MVLIRDTKHVHRYDVEQAVGKDASGNRVLDYLFGEYPDFCKESDFVIREWDGDERTVLQRLNMFWAYPLTLLLAPFRYVIKGHIGWDTKTTFGRWILKATGNLRDA</sequence>
<organism evidence="1 2">
    <name type="scientific">Stutzerimonas nitrititolerans</name>
    <dbReference type="NCBI Taxonomy" id="2482751"/>
    <lineage>
        <taxon>Bacteria</taxon>
        <taxon>Pseudomonadati</taxon>
        <taxon>Pseudomonadota</taxon>
        <taxon>Gammaproteobacteria</taxon>
        <taxon>Pseudomonadales</taxon>
        <taxon>Pseudomonadaceae</taxon>
        <taxon>Stutzerimonas</taxon>
    </lineage>
</organism>
<evidence type="ECO:0000313" key="1">
    <source>
        <dbReference type="EMBL" id="RMH97312.1"/>
    </source>
</evidence>
<reference evidence="1 2" key="1">
    <citation type="submission" date="2018-10" db="EMBL/GenBank/DDBJ databases">
        <title>Pseudomonas sp. GL14 genome.</title>
        <authorList>
            <person name="Peng J."/>
            <person name="Liu Z.-P."/>
        </authorList>
    </citation>
    <scope>NUCLEOTIDE SEQUENCE [LARGE SCALE GENOMIC DNA]</scope>
    <source>
        <strain evidence="1 2">GL14</strain>
    </source>
</reference>
<protein>
    <submittedName>
        <fullName evidence="1">Uncharacterized protein</fullName>
    </submittedName>
</protein>
<proteinExistence type="predicted"/>
<comment type="caution">
    <text evidence="1">The sequence shown here is derived from an EMBL/GenBank/DDBJ whole genome shotgun (WGS) entry which is preliminary data.</text>
</comment>
<gene>
    <name evidence="1" type="ORF">EA795_19225</name>
</gene>